<dbReference type="AlphaFoldDB" id="A0AAU8JSN7"/>
<protein>
    <submittedName>
        <fullName evidence="1">Uncharacterized protein</fullName>
    </submittedName>
</protein>
<reference evidence="1" key="1">
    <citation type="submission" date="2024-06" db="EMBL/GenBank/DDBJ databases">
        <title>The genome sequences of Kitasatospora sp. strain HUAS MG31.</title>
        <authorList>
            <person name="Mo P."/>
        </authorList>
    </citation>
    <scope>NUCLEOTIDE SEQUENCE</scope>
    <source>
        <strain evidence="1">HUAS MG31</strain>
    </source>
</reference>
<accession>A0AAU8JSN7</accession>
<organism evidence="1">
    <name type="scientific">Kitasatospora camelliae</name>
    <dbReference type="NCBI Taxonomy" id="3156397"/>
    <lineage>
        <taxon>Bacteria</taxon>
        <taxon>Bacillati</taxon>
        <taxon>Actinomycetota</taxon>
        <taxon>Actinomycetes</taxon>
        <taxon>Kitasatosporales</taxon>
        <taxon>Streptomycetaceae</taxon>
        <taxon>Kitasatospora</taxon>
    </lineage>
</organism>
<evidence type="ECO:0000313" key="1">
    <source>
        <dbReference type="EMBL" id="XCM78786.1"/>
    </source>
</evidence>
<name>A0AAU8JSN7_9ACTN</name>
<sequence length="63" mass="6979">MTDVFDEELREQLDQARTALDAARRAGDEDGVEAYRGRITGLLRIAARHGIAVPHSADEEVED</sequence>
<dbReference type="KEGG" id="kcm:ABWK59_07490"/>
<dbReference type="EMBL" id="CP159872">
    <property type="protein sequence ID" value="XCM78786.1"/>
    <property type="molecule type" value="Genomic_DNA"/>
</dbReference>
<dbReference type="RefSeq" id="WP_354638951.1">
    <property type="nucleotide sequence ID" value="NZ_CP159872.1"/>
</dbReference>
<proteinExistence type="predicted"/>
<gene>
    <name evidence="1" type="ORF">ABWK59_07490</name>
</gene>